<dbReference type="AlphaFoldDB" id="A0A2T0N4H6"/>
<name>A0A2T0N4H6_9ACTN</name>
<gene>
    <name evidence="1" type="ORF">B0I32_10412</name>
</gene>
<sequence>MDIVTSAGEDLERVVRQELSAAGFTVEPSLMSADGGLGIWHDPARGVVIAWGASAEQLVKYATIRAAVQLALRTVLTDAGHQVRQDANGMELIVTS</sequence>
<dbReference type="EMBL" id="PVNG01000004">
    <property type="protein sequence ID" value="PRX67256.1"/>
    <property type="molecule type" value="Genomic_DNA"/>
</dbReference>
<proteinExistence type="predicted"/>
<dbReference type="Proteomes" id="UP000238312">
    <property type="component" value="Unassembled WGS sequence"/>
</dbReference>
<dbReference type="RefSeq" id="WP_106237156.1">
    <property type="nucleotide sequence ID" value="NZ_CP109074.1"/>
</dbReference>
<comment type="caution">
    <text evidence="1">The sequence shown here is derived from an EMBL/GenBank/DDBJ whole genome shotgun (WGS) entry which is preliminary data.</text>
</comment>
<evidence type="ECO:0000313" key="1">
    <source>
        <dbReference type="EMBL" id="PRX67256.1"/>
    </source>
</evidence>
<accession>A0A2T0N4H6</accession>
<organism evidence="1 2">
    <name type="scientific">Nonomuraea fuscirosea</name>
    <dbReference type="NCBI Taxonomy" id="1291556"/>
    <lineage>
        <taxon>Bacteria</taxon>
        <taxon>Bacillati</taxon>
        <taxon>Actinomycetota</taxon>
        <taxon>Actinomycetes</taxon>
        <taxon>Streptosporangiales</taxon>
        <taxon>Streptosporangiaceae</taxon>
        <taxon>Nonomuraea</taxon>
    </lineage>
</organism>
<dbReference type="OrthoDB" id="3537273at2"/>
<keyword evidence="2" id="KW-1185">Reference proteome</keyword>
<protein>
    <submittedName>
        <fullName evidence="1">Uncharacterized protein</fullName>
    </submittedName>
</protein>
<evidence type="ECO:0000313" key="2">
    <source>
        <dbReference type="Proteomes" id="UP000238312"/>
    </source>
</evidence>
<reference evidence="1 2" key="1">
    <citation type="submission" date="2018-03" db="EMBL/GenBank/DDBJ databases">
        <title>Genomic Encyclopedia of Type Strains, Phase III (KMG-III): the genomes of soil and plant-associated and newly described type strains.</title>
        <authorList>
            <person name="Whitman W."/>
        </authorList>
    </citation>
    <scope>NUCLEOTIDE SEQUENCE [LARGE SCALE GENOMIC DNA]</scope>
    <source>
        <strain evidence="1 2">CGMCC 4.7104</strain>
    </source>
</reference>